<gene>
    <name evidence="1" type="ORF">B0H16DRAFT_1737971</name>
</gene>
<evidence type="ECO:0000313" key="2">
    <source>
        <dbReference type="Proteomes" id="UP001215598"/>
    </source>
</evidence>
<proteinExistence type="predicted"/>
<dbReference type="EMBL" id="JARKIB010000224">
    <property type="protein sequence ID" value="KAJ7722014.1"/>
    <property type="molecule type" value="Genomic_DNA"/>
</dbReference>
<comment type="caution">
    <text evidence="1">The sequence shown here is derived from an EMBL/GenBank/DDBJ whole genome shotgun (WGS) entry which is preliminary data.</text>
</comment>
<organism evidence="1 2">
    <name type="scientific">Mycena metata</name>
    <dbReference type="NCBI Taxonomy" id="1033252"/>
    <lineage>
        <taxon>Eukaryota</taxon>
        <taxon>Fungi</taxon>
        <taxon>Dikarya</taxon>
        <taxon>Basidiomycota</taxon>
        <taxon>Agaricomycotina</taxon>
        <taxon>Agaricomycetes</taxon>
        <taxon>Agaricomycetidae</taxon>
        <taxon>Agaricales</taxon>
        <taxon>Marasmiineae</taxon>
        <taxon>Mycenaceae</taxon>
        <taxon>Mycena</taxon>
    </lineage>
</organism>
<reference evidence="1" key="1">
    <citation type="submission" date="2023-03" db="EMBL/GenBank/DDBJ databases">
        <title>Massive genome expansion in bonnet fungi (Mycena s.s.) driven by repeated elements and novel gene families across ecological guilds.</title>
        <authorList>
            <consortium name="Lawrence Berkeley National Laboratory"/>
            <person name="Harder C.B."/>
            <person name="Miyauchi S."/>
            <person name="Viragh M."/>
            <person name="Kuo A."/>
            <person name="Thoen E."/>
            <person name="Andreopoulos B."/>
            <person name="Lu D."/>
            <person name="Skrede I."/>
            <person name="Drula E."/>
            <person name="Henrissat B."/>
            <person name="Morin E."/>
            <person name="Kohler A."/>
            <person name="Barry K."/>
            <person name="LaButti K."/>
            <person name="Morin E."/>
            <person name="Salamov A."/>
            <person name="Lipzen A."/>
            <person name="Mereny Z."/>
            <person name="Hegedus B."/>
            <person name="Baldrian P."/>
            <person name="Stursova M."/>
            <person name="Weitz H."/>
            <person name="Taylor A."/>
            <person name="Grigoriev I.V."/>
            <person name="Nagy L.G."/>
            <person name="Martin F."/>
            <person name="Kauserud H."/>
        </authorList>
    </citation>
    <scope>NUCLEOTIDE SEQUENCE</scope>
    <source>
        <strain evidence="1">CBHHK182m</strain>
    </source>
</reference>
<dbReference type="Proteomes" id="UP001215598">
    <property type="component" value="Unassembled WGS sequence"/>
</dbReference>
<evidence type="ECO:0000313" key="1">
    <source>
        <dbReference type="EMBL" id="KAJ7722014.1"/>
    </source>
</evidence>
<protein>
    <submittedName>
        <fullName evidence="1">Uncharacterized protein</fullName>
    </submittedName>
</protein>
<dbReference type="AlphaFoldDB" id="A0AAD7ML07"/>
<accession>A0AAD7ML07</accession>
<sequence>MRFNKFLEFPLTKPIETIAVRAVSVTYNGNIPVTIKGTDTFTTATVVVTNGLDIPPDQDAYTFTAYTGDSSSVAVVVATIQYSPYTGTVIITRMKPFKGVENLEFTVKIGDD</sequence>
<name>A0AAD7ML07_9AGAR</name>
<keyword evidence="2" id="KW-1185">Reference proteome</keyword>